<evidence type="ECO:0000313" key="2">
    <source>
        <dbReference type="Proteomes" id="UP000037405"/>
    </source>
</evidence>
<keyword evidence="2" id="KW-1185">Reference proteome</keyword>
<protein>
    <submittedName>
        <fullName evidence="1">Uncharacterized protein</fullName>
    </submittedName>
</protein>
<dbReference type="RefSeq" id="WP_053428416.1">
    <property type="nucleotide sequence ID" value="NZ_LGUE01000004.1"/>
</dbReference>
<comment type="caution">
    <text evidence="1">The sequence shown here is derived from an EMBL/GenBank/DDBJ whole genome shotgun (WGS) entry which is preliminary data.</text>
</comment>
<gene>
    <name evidence="1" type="ORF">AF331_12435</name>
</gene>
<accession>A0A0M0G4R2</accession>
<dbReference type="AlphaFoldDB" id="A0A0M0G4R2"/>
<name>A0A0M0G4R2_9BACI</name>
<dbReference type="Proteomes" id="UP000037405">
    <property type="component" value="Unassembled WGS sequence"/>
</dbReference>
<dbReference type="PATRIC" id="fig|189381.12.peg.2523"/>
<proteinExistence type="predicted"/>
<dbReference type="STRING" id="189381.GCA_900166615_01397"/>
<reference evidence="2" key="1">
    <citation type="submission" date="2015-07" db="EMBL/GenBank/DDBJ databases">
        <title>Fjat-14235 jcm11544.</title>
        <authorList>
            <person name="Liu B."/>
            <person name="Wang J."/>
            <person name="Zhu Y."/>
            <person name="Liu G."/>
            <person name="Chen Q."/>
            <person name="Chen Z."/>
            <person name="Lan J."/>
            <person name="Che J."/>
            <person name="Ge C."/>
            <person name="Shi H."/>
            <person name="Pan Z."/>
            <person name="Liu X."/>
        </authorList>
    </citation>
    <scope>NUCLEOTIDE SEQUENCE [LARGE SCALE GENOMIC DNA]</scope>
    <source>
        <strain evidence="2">JCM 11544</strain>
    </source>
</reference>
<dbReference type="EMBL" id="LGUE01000004">
    <property type="protein sequence ID" value="KON84814.1"/>
    <property type="molecule type" value="Genomic_DNA"/>
</dbReference>
<dbReference type="OrthoDB" id="2352996at2"/>
<organism evidence="1 2">
    <name type="scientific">Rossellomorea marisflavi</name>
    <dbReference type="NCBI Taxonomy" id="189381"/>
    <lineage>
        <taxon>Bacteria</taxon>
        <taxon>Bacillati</taxon>
        <taxon>Bacillota</taxon>
        <taxon>Bacilli</taxon>
        <taxon>Bacillales</taxon>
        <taxon>Bacillaceae</taxon>
        <taxon>Rossellomorea</taxon>
    </lineage>
</organism>
<sequence>MNKKKVIRIVSVLSLGTVLLTLWAVFSYKESDKFGGFPVPQLAKKTVSREDFESFTWAGTSEAKEDGLPFLYRSHIKAGGWKKTFTEGTLTTYQKGEHKIDVIAQTGYLSINVSRE</sequence>
<evidence type="ECO:0000313" key="1">
    <source>
        <dbReference type="EMBL" id="KON84814.1"/>
    </source>
</evidence>